<evidence type="ECO:0000256" key="9">
    <source>
        <dbReference type="ARBA" id="ARBA00022741"/>
    </source>
</evidence>
<dbReference type="PANTHER" id="PTHR34265:SF1">
    <property type="entry name" value="TYPE III PANTOTHENATE KINASE"/>
    <property type="match status" value="1"/>
</dbReference>
<evidence type="ECO:0000256" key="14">
    <source>
        <dbReference type="ARBA" id="ARBA00038036"/>
    </source>
</evidence>
<feature type="active site" description="Proton acceptor" evidence="16">
    <location>
        <position position="125"/>
    </location>
</feature>
<dbReference type="PANTHER" id="PTHR34265">
    <property type="entry name" value="TYPE III PANTOTHENATE KINASE"/>
    <property type="match status" value="1"/>
</dbReference>
<feature type="binding site" evidence="16">
    <location>
        <position position="149"/>
    </location>
    <ligand>
        <name>ATP</name>
        <dbReference type="ChEBI" id="CHEBI:30616"/>
    </ligand>
</feature>
<evidence type="ECO:0000256" key="1">
    <source>
        <dbReference type="ARBA" id="ARBA00001206"/>
    </source>
</evidence>
<dbReference type="Pfam" id="PF03309">
    <property type="entry name" value="Pan_kinase"/>
    <property type="match status" value="1"/>
</dbReference>
<protein>
    <recommendedName>
        <fullName evidence="15 16">Type III pantothenate kinase</fullName>
        <ecNumber evidence="6 16">2.7.1.33</ecNumber>
    </recommendedName>
    <alternativeName>
        <fullName evidence="16">PanK-III</fullName>
    </alternativeName>
    <alternativeName>
        <fullName evidence="16">Pantothenic acid kinase</fullName>
    </alternativeName>
</protein>
<dbReference type="Gene3D" id="3.30.420.40">
    <property type="match status" value="2"/>
</dbReference>
<dbReference type="GO" id="GO:0005737">
    <property type="term" value="C:cytoplasm"/>
    <property type="evidence" value="ECO:0007669"/>
    <property type="project" value="UniProtKB-SubCell"/>
</dbReference>
<sequence length="309" mass="31510">MNPPRLLIDIGNTRLKWAWCDAGAALPATAGICALPTPWRHAGAVAHADNGALPALAAELRALCAAGPLPSVWISNVAGPVIAAAVDAALADAFGGCAPVQWVRSTAAHGDLANGYREPTQLGVDRWTGAVGAHRWLPRDTLLVVTAGTATTLDIVTVAEDGARFEGGLILPGLALMLGTLARNTAQLPALDVGEAGSVAGAQRRWADNTHDAIAAGCLAAQAGAIERTWRALGERGDAARPPRCLLSGGARFALAGRALGERGDAARPPRCLLSGGARFALAGALAVPFVMHDNLVLLGLHAMAMADA</sequence>
<feature type="binding site" evidence="16">
    <location>
        <position position="116"/>
    </location>
    <ligand>
        <name>substrate</name>
    </ligand>
</feature>
<gene>
    <name evidence="16 17" type="primary">coaX</name>
    <name evidence="17" type="ORF">CT19425_120150</name>
</gene>
<dbReference type="GO" id="GO:0004594">
    <property type="term" value="F:pantothenate kinase activity"/>
    <property type="evidence" value="ECO:0007669"/>
    <property type="project" value="UniProtKB-UniRule"/>
</dbReference>
<dbReference type="Proteomes" id="UP000255505">
    <property type="component" value="Chromosome I"/>
</dbReference>
<dbReference type="InterPro" id="IPR004619">
    <property type="entry name" value="Type_III_PanK"/>
</dbReference>
<dbReference type="NCBIfam" id="NF009867">
    <property type="entry name" value="PRK13328.1-3"/>
    <property type="match status" value="1"/>
</dbReference>
<comment type="cofactor">
    <cofactor evidence="2">
        <name>K(+)</name>
        <dbReference type="ChEBI" id="CHEBI:29103"/>
    </cofactor>
</comment>
<reference evidence="17 18" key="1">
    <citation type="submission" date="2018-01" db="EMBL/GenBank/DDBJ databases">
        <authorList>
            <person name="Gaut B.S."/>
            <person name="Morton B.R."/>
            <person name="Clegg M.T."/>
            <person name="Duvall M.R."/>
        </authorList>
    </citation>
    <scope>NUCLEOTIDE SEQUENCE [LARGE SCALE GENOMIC DNA]</scope>
    <source>
        <strain evidence="17">Cupriavidus taiwanensis LMG 19425</strain>
    </source>
</reference>
<keyword evidence="10 16" id="KW-0418">Kinase</keyword>
<evidence type="ECO:0000256" key="11">
    <source>
        <dbReference type="ARBA" id="ARBA00022840"/>
    </source>
</evidence>
<dbReference type="GO" id="GO:0005524">
    <property type="term" value="F:ATP binding"/>
    <property type="evidence" value="ECO:0007669"/>
    <property type="project" value="UniProtKB-UniRule"/>
</dbReference>
<keyword evidence="12 16" id="KW-0630">Potassium</keyword>
<evidence type="ECO:0000256" key="6">
    <source>
        <dbReference type="ARBA" id="ARBA00012102"/>
    </source>
</evidence>
<accession>A0A375IIK9</accession>
<dbReference type="UniPathway" id="UPA00241">
    <property type="reaction ID" value="UER00352"/>
</dbReference>
<comment type="caution">
    <text evidence="16">Lacks conserved residue(s) required for the propagation of feature annotation.</text>
</comment>
<evidence type="ECO:0000256" key="10">
    <source>
        <dbReference type="ARBA" id="ARBA00022777"/>
    </source>
</evidence>
<keyword evidence="8 16" id="KW-0808">Transferase</keyword>
<evidence type="ECO:0000256" key="4">
    <source>
        <dbReference type="ARBA" id="ARBA00005225"/>
    </source>
</evidence>
<dbReference type="InterPro" id="IPR043129">
    <property type="entry name" value="ATPase_NBD"/>
</dbReference>
<evidence type="ECO:0000256" key="8">
    <source>
        <dbReference type="ARBA" id="ARBA00022679"/>
    </source>
</evidence>
<evidence type="ECO:0000256" key="12">
    <source>
        <dbReference type="ARBA" id="ARBA00022958"/>
    </source>
</evidence>
<dbReference type="HAMAP" id="MF_01274">
    <property type="entry name" value="Pantothen_kinase_3"/>
    <property type="match status" value="1"/>
</dbReference>
<keyword evidence="13 16" id="KW-0173">Coenzyme A biosynthesis</keyword>
<comment type="pathway">
    <text evidence="4 16">Cofactor biosynthesis; coenzyme A biosynthesis; CoA from (R)-pantothenate: step 1/5.</text>
</comment>
<name>A0A375IIK9_9BURK</name>
<evidence type="ECO:0000256" key="13">
    <source>
        <dbReference type="ARBA" id="ARBA00022993"/>
    </source>
</evidence>
<evidence type="ECO:0000256" key="16">
    <source>
        <dbReference type="HAMAP-Rule" id="MF_01274"/>
    </source>
</evidence>
<evidence type="ECO:0000256" key="7">
    <source>
        <dbReference type="ARBA" id="ARBA00022490"/>
    </source>
</evidence>
<evidence type="ECO:0000256" key="15">
    <source>
        <dbReference type="ARBA" id="ARBA00040883"/>
    </source>
</evidence>
<evidence type="ECO:0000313" key="18">
    <source>
        <dbReference type="Proteomes" id="UP000255505"/>
    </source>
</evidence>
<dbReference type="RefSeq" id="WP_115663348.1">
    <property type="nucleotide sequence ID" value="NZ_LT991976.1"/>
</dbReference>
<evidence type="ECO:0000256" key="5">
    <source>
        <dbReference type="ARBA" id="ARBA00011738"/>
    </source>
</evidence>
<comment type="similarity">
    <text evidence="14 16">Belongs to the type III pantothenate kinase family.</text>
</comment>
<proteinExistence type="inferred from homology"/>
<dbReference type="EMBL" id="LT991976">
    <property type="protein sequence ID" value="SPK73908.1"/>
    <property type="molecule type" value="Genomic_DNA"/>
</dbReference>
<feature type="binding site" evidence="16">
    <location>
        <begin position="9"/>
        <end position="16"/>
    </location>
    <ligand>
        <name>ATP</name>
        <dbReference type="ChEBI" id="CHEBI:30616"/>
    </ligand>
</feature>
<comment type="catalytic activity">
    <reaction evidence="1 16">
        <text>(R)-pantothenate + ATP = (R)-4'-phosphopantothenate + ADP + H(+)</text>
        <dbReference type="Rhea" id="RHEA:16373"/>
        <dbReference type="ChEBI" id="CHEBI:10986"/>
        <dbReference type="ChEBI" id="CHEBI:15378"/>
        <dbReference type="ChEBI" id="CHEBI:29032"/>
        <dbReference type="ChEBI" id="CHEBI:30616"/>
        <dbReference type="ChEBI" id="CHEBI:456216"/>
        <dbReference type="EC" id="2.7.1.33"/>
    </reaction>
</comment>
<dbReference type="CDD" id="cd24015">
    <property type="entry name" value="ASKHA_NBD_PanK-III"/>
    <property type="match status" value="1"/>
</dbReference>
<comment type="function">
    <text evidence="16">Catalyzes the phosphorylation of pantothenate (Pan), the first step in CoA biosynthesis.</text>
</comment>
<comment type="subunit">
    <text evidence="5 16">Homodimer.</text>
</comment>
<evidence type="ECO:0000313" key="17">
    <source>
        <dbReference type="EMBL" id="SPK73908.1"/>
    </source>
</evidence>
<organism evidence="17 18">
    <name type="scientific">Cupriavidus taiwanensis</name>
    <dbReference type="NCBI Taxonomy" id="164546"/>
    <lineage>
        <taxon>Bacteria</taxon>
        <taxon>Pseudomonadati</taxon>
        <taxon>Pseudomonadota</taxon>
        <taxon>Betaproteobacteria</taxon>
        <taxon>Burkholderiales</taxon>
        <taxon>Burkholderiaceae</taxon>
        <taxon>Cupriavidus</taxon>
    </lineage>
</organism>
<evidence type="ECO:0000256" key="2">
    <source>
        <dbReference type="ARBA" id="ARBA00001958"/>
    </source>
</evidence>
<dbReference type="SUPFAM" id="SSF53067">
    <property type="entry name" value="Actin-like ATPase domain"/>
    <property type="match status" value="2"/>
</dbReference>
<feature type="binding site" evidence="16">
    <location>
        <begin position="123"/>
        <end position="126"/>
    </location>
    <ligand>
        <name>substrate</name>
    </ligand>
</feature>
<dbReference type="AlphaFoldDB" id="A0A375IIK9"/>
<keyword evidence="9 16" id="KW-0547">Nucleotide-binding</keyword>
<feature type="binding site" evidence="16">
    <location>
        <position position="210"/>
    </location>
    <ligand>
        <name>substrate</name>
    </ligand>
</feature>
<comment type="subcellular location">
    <subcellularLocation>
        <location evidence="3 16">Cytoplasm</location>
    </subcellularLocation>
</comment>
<evidence type="ECO:0000256" key="3">
    <source>
        <dbReference type="ARBA" id="ARBA00004496"/>
    </source>
</evidence>
<dbReference type="NCBIfam" id="TIGR00671">
    <property type="entry name" value="baf"/>
    <property type="match status" value="1"/>
</dbReference>
<keyword evidence="11 16" id="KW-0067">ATP-binding</keyword>
<dbReference type="GO" id="GO:0015937">
    <property type="term" value="P:coenzyme A biosynthetic process"/>
    <property type="evidence" value="ECO:0007669"/>
    <property type="project" value="UniProtKB-UniRule"/>
</dbReference>
<keyword evidence="7 16" id="KW-0963">Cytoplasm</keyword>
<comment type="cofactor">
    <cofactor evidence="16">
        <name>NH4(+)</name>
        <dbReference type="ChEBI" id="CHEBI:28938"/>
    </cofactor>
    <cofactor evidence="16">
        <name>K(+)</name>
        <dbReference type="ChEBI" id="CHEBI:29103"/>
    </cofactor>
    <text evidence="16">A monovalent cation. Ammonium or potassium.</text>
</comment>
<dbReference type="EC" id="2.7.1.33" evidence="6 16"/>